<keyword evidence="9 14" id="KW-1133">Transmembrane helix</keyword>
<keyword evidence="7 14" id="KW-0812">Transmembrane</keyword>
<dbReference type="InterPro" id="IPR008427">
    <property type="entry name" value="Extracellular_membr_CFEM_dom"/>
</dbReference>
<evidence type="ECO:0000256" key="14">
    <source>
        <dbReference type="SAM" id="Phobius"/>
    </source>
</evidence>
<evidence type="ECO:0000259" key="16">
    <source>
        <dbReference type="Pfam" id="PF20684"/>
    </source>
</evidence>
<comment type="similarity">
    <text evidence="4">Belongs to the RBT5 family.</text>
</comment>
<organism evidence="17 18">
    <name type="scientific">Hyaloscypha bicolor E</name>
    <dbReference type="NCBI Taxonomy" id="1095630"/>
    <lineage>
        <taxon>Eukaryota</taxon>
        <taxon>Fungi</taxon>
        <taxon>Dikarya</taxon>
        <taxon>Ascomycota</taxon>
        <taxon>Pezizomycotina</taxon>
        <taxon>Leotiomycetes</taxon>
        <taxon>Helotiales</taxon>
        <taxon>Hyaloscyphaceae</taxon>
        <taxon>Hyaloscypha</taxon>
        <taxon>Hyaloscypha bicolor</taxon>
    </lineage>
</organism>
<keyword evidence="6" id="KW-0336">GPI-anchor</keyword>
<evidence type="ECO:0000256" key="6">
    <source>
        <dbReference type="ARBA" id="ARBA00022622"/>
    </source>
</evidence>
<gene>
    <name evidence="17" type="ORF">K444DRAFT_724157</name>
</gene>
<feature type="non-terminal residue" evidence="17">
    <location>
        <position position="1"/>
    </location>
</feature>
<sequence length="378" mass="42067">LPCLVEGVTASGCSPTNTSCICGNNTLQANLVGCSQTACNATDLFKASAVNIQLCAAVPIESRSGQISRIAIILMCINFPIVSLRVYSRLKFSGRLFEDDWFALISAVTAVYKGFGQHLWKIAPEVLPSVVEFFYITEVFYAAPLAFAKISVLLLYLRIFMAPWFRFTVWATIICVATSATITTLMAIFQCIPIQSIWNPALPKTCIDVNTFSIATSAVNTALDVVIIMIPLPELNTLNLHWKQKIGVFGVFLTGGFATATSITRLFFLVNFETSRDATLIWSIFELNISLICASLPAIRPLLSHYFPKIMGSTEIFTPKPWKISLGTPPSGGEGYRDYPKRQNRSYQSFIMSSKQSRAKDRILEEDELELRQYESWI</sequence>
<evidence type="ECO:0000256" key="10">
    <source>
        <dbReference type="ARBA" id="ARBA00023136"/>
    </source>
</evidence>
<evidence type="ECO:0000256" key="1">
    <source>
        <dbReference type="ARBA" id="ARBA00004141"/>
    </source>
</evidence>
<feature type="transmembrane region" description="Helical" evidence="14">
    <location>
        <begin position="246"/>
        <end position="268"/>
    </location>
</feature>
<evidence type="ECO:0000256" key="12">
    <source>
        <dbReference type="ARBA" id="ARBA00023288"/>
    </source>
</evidence>
<feature type="transmembrane region" description="Helical" evidence="14">
    <location>
        <begin position="212"/>
        <end position="234"/>
    </location>
</feature>
<keyword evidence="8" id="KW-0732">Signal</keyword>
<dbReference type="RefSeq" id="XP_024735551.1">
    <property type="nucleotide sequence ID" value="XM_024888608.1"/>
</dbReference>
<keyword evidence="12" id="KW-0449">Lipoprotein</keyword>
<dbReference type="PANTHER" id="PTHR33048">
    <property type="entry name" value="PTH11-LIKE INTEGRAL MEMBRANE PROTEIN (AFU_ORTHOLOGUE AFUA_5G11245)"/>
    <property type="match status" value="1"/>
</dbReference>
<dbReference type="OrthoDB" id="3648173at2759"/>
<comment type="similarity">
    <text evidence="13">Belongs to the SAT4 family.</text>
</comment>
<evidence type="ECO:0000313" key="18">
    <source>
        <dbReference type="Proteomes" id="UP000235371"/>
    </source>
</evidence>
<evidence type="ECO:0000256" key="8">
    <source>
        <dbReference type="ARBA" id="ARBA00022729"/>
    </source>
</evidence>
<keyword evidence="11" id="KW-1015">Disulfide bond</keyword>
<dbReference type="EMBL" id="KZ613817">
    <property type="protein sequence ID" value="PMD58647.1"/>
    <property type="molecule type" value="Genomic_DNA"/>
</dbReference>
<evidence type="ECO:0000256" key="11">
    <source>
        <dbReference type="ARBA" id="ARBA00023157"/>
    </source>
</evidence>
<dbReference type="STRING" id="1095630.A0A2J6T6K4"/>
<evidence type="ECO:0000313" key="17">
    <source>
        <dbReference type="EMBL" id="PMD58647.1"/>
    </source>
</evidence>
<dbReference type="PANTHER" id="PTHR33048:SF47">
    <property type="entry name" value="INTEGRAL MEMBRANE PROTEIN-RELATED"/>
    <property type="match status" value="1"/>
</dbReference>
<feature type="domain" description="CFEM" evidence="15">
    <location>
        <begin position="2"/>
        <end position="56"/>
    </location>
</feature>
<dbReference type="InterPro" id="IPR049326">
    <property type="entry name" value="Rhodopsin_dom_fungi"/>
</dbReference>
<feature type="transmembrane region" description="Helical" evidence="14">
    <location>
        <begin position="139"/>
        <end position="157"/>
    </location>
</feature>
<feature type="domain" description="Rhodopsin" evidence="16">
    <location>
        <begin position="84"/>
        <end position="304"/>
    </location>
</feature>
<keyword evidence="5" id="KW-0964">Secreted</keyword>
<evidence type="ECO:0000256" key="13">
    <source>
        <dbReference type="ARBA" id="ARBA00038359"/>
    </source>
</evidence>
<keyword evidence="18" id="KW-1185">Reference proteome</keyword>
<protein>
    <submittedName>
        <fullName evidence="17">Uncharacterized protein</fullName>
    </submittedName>
</protein>
<feature type="transmembrane region" description="Helical" evidence="14">
    <location>
        <begin position="280"/>
        <end position="299"/>
    </location>
</feature>
<evidence type="ECO:0000256" key="4">
    <source>
        <dbReference type="ARBA" id="ARBA00010031"/>
    </source>
</evidence>
<proteinExistence type="inferred from homology"/>
<dbReference type="GO" id="GO:0005576">
    <property type="term" value="C:extracellular region"/>
    <property type="evidence" value="ECO:0007669"/>
    <property type="project" value="UniProtKB-SubCell"/>
</dbReference>
<dbReference type="InterPro" id="IPR052337">
    <property type="entry name" value="SAT4-like"/>
</dbReference>
<keyword evidence="10 14" id="KW-0472">Membrane</keyword>
<feature type="transmembrane region" description="Helical" evidence="14">
    <location>
        <begin position="67"/>
        <end position="88"/>
    </location>
</feature>
<dbReference type="Pfam" id="PF05730">
    <property type="entry name" value="CFEM"/>
    <property type="match status" value="1"/>
</dbReference>
<evidence type="ECO:0000259" key="15">
    <source>
        <dbReference type="Pfam" id="PF05730"/>
    </source>
</evidence>
<name>A0A2J6T6K4_9HELO</name>
<dbReference type="GO" id="GO:0098552">
    <property type="term" value="C:side of membrane"/>
    <property type="evidence" value="ECO:0007669"/>
    <property type="project" value="UniProtKB-KW"/>
</dbReference>
<dbReference type="Proteomes" id="UP000235371">
    <property type="component" value="Unassembled WGS sequence"/>
</dbReference>
<evidence type="ECO:0000256" key="5">
    <source>
        <dbReference type="ARBA" id="ARBA00022525"/>
    </source>
</evidence>
<dbReference type="Pfam" id="PF20684">
    <property type="entry name" value="Fung_rhodopsin"/>
    <property type="match status" value="1"/>
</dbReference>
<dbReference type="InParanoid" id="A0A2J6T6K4"/>
<accession>A0A2J6T6K4</accession>
<dbReference type="GeneID" id="36596684"/>
<feature type="transmembrane region" description="Helical" evidence="14">
    <location>
        <begin position="169"/>
        <end position="192"/>
    </location>
</feature>
<evidence type="ECO:0000256" key="3">
    <source>
        <dbReference type="ARBA" id="ARBA00004613"/>
    </source>
</evidence>
<evidence type="ECO:0000256" key="7">
    <source>
        <dbReference type="ARBA" id="ARBA00022692"/>
    </source>
</evidence>
<reference evidence="17 18" key="1">
    <citation type="submission" date="2016-04" db="EMBL/GenBank/DDBJ databases">
        <title>A degradative enzymes factory behind the ericoid mycorrhizal symbiosis.</title>
        <authorList>
            <consortium name="DOE Joint Genome Institute"/>
            <person name="Martino E."/>
            <person name="Morin E."/>
            <person name="Grelet G."/>
            <person name="Kuo A."/>
            <person name="Kohler A."/>
            <person name="Daghino S."/>
            <person name="Barry K."/>
            <person name="Choi C."/>
            <person name="Cichocki N."/>
            <person name="Clum A."/>
            <person name="Copeland A."/>
            <person name="Hainaut M."/>
            <person name="Haridas S."/>
            <person name="Labutti K."/>
            <person name="Lindquist E."/>
            <person name="Lipzen A."/>
            <person name="Khouja H.-R."/>
            <person name="Murat C."/>
            <person name="Ohm R."/>
            <person name="Olson A."/>
            <person name="Spatafora J."/>
            <person name="Veneault-Fourrey C."/>
            <person name="Henrissat B."/>
            <person name="Grigoriev I."/>
            <person name="Martin F."/>
            <person name="Perotto S."/>
        </authorList>
    </citation>
    <scope>NUCLEOTIDE SEQUENCE [LARGE SCALE GENOMIC DNA]</scope>
    <source>
        <strain evidence="17 18">E</strain>
    </source>
</reference>
<keyword evidence="6" id="KW-0325">Glycoprotein</keyword>
<evidence type="ECO:0000256" key="9">
    <source>
        <dbReference type="ARBA" id="ARBA00022989"/>
    </source>
</evidence>
<dbReference type="AlphaFoldDB" id="A0A2J6T6K4"/>
<evidence type="ECO:0000256" key="2">
    <source>
        <dbReference type="ARBA" id="ARBA00004589"/>
    </source>
</evidence>
<comment type="subcellular location">
    <subcellularLocation>
        <location evidence="2">Membrane</location>
        <topology evidence="2">Lipid-anchor</topology>
        <topology evidence="2">GPI-anchor</topology>
    </subcellularLocation>
    <subcellularLocation>
        <location evidence="1">Membrane</location>
        <topology evidence="1">Multi-pass membrane protein</topology>
    </subcellularLocation>
    <subcellularLocation>
        <location evidence="3">Secreted</location>
    </subcellularLocation>
</comment>